<organism evidence="1 2">
    <name type="scientific">Deinococcus antarcticus</name>
    <dbReference type="NCBI Taxonomy" id="1298767"/>
    <lineage>
        <taxon>Bacteria</taxon>
        <taxon>Thermotogati</taxon>
        <taxon>Deinococcota</taxon>
        <taxon>Deinococci</taxon>
        <taxon>Deinococcales</taxon>
        <taxon>Deinococcaceae</taxon>
        <taxon>Deinococcus</taxon>
    </lineage>
</organism>
<gene>
    <name evidence="1" type="ORF">ACFOPQ_10380</name>
</gene>
<evidence type="ECO:0000313" key="1">
    <source>
        <dbReference type="EMBL" id="MFC3861164.1"/>
    </source>
</evidence>
<dbReference type="Proteomes" id="UP001595748">
    <property type="component" value="Unassembled WGS sequence"/>
</dbReference>
<dbReference type="EMBL" id="JBHRZF010000130">
    <property type="protein sequence ID" value="MFC3861164.1"/>
    <property type="molecule type" value="Genomic_DNA"/>
</dbReference>
<accession>A0ABV8A729</accession>
<dbReference type="RefSeq" id="WP_380077792.1">
    <property type="nucleotide sequence ID" value="NZ_JBHRZF010000130.1"/>
</dbReference>
<sequence length="366" mass="40914">MHITYNLRILRDADSTLSTLVTQGHLLPCPAEKIQGANGTVYRPKPELKDCLTARSDLQFAIGETLINCQTYALPPEEYAGLLRRSPDFQQHKLAHLLPPLTTQMDSAAKEKWLSNLAETLQVPARIDTEPHLLPTQPSHPATWLPGDTRLIKSPTGWFLCLAFEVPPPPSRYHIRRSVVGIDVGLRTLAVAVHKDGLQHQASGIADIRPSQSDLQRYLPERPALWPEMQRTCVMLQHAAAREELARMLDLIISGASLVGFEELNFGPGMCPLFTRRARELGLRDFLKVWLPRRLQMHRIEYVEVPSDLTSRLCNVTGRLGQRSKTDVSLLMNGNGEVVDADTNAAKNVGEIALVLSWQRRTKQGA</sequence>
<evidence type="ECO:0008006" key="3">
    <source>
        <dbReference type="Google" id="ProtNLM"/>
    </source>
</evidence>
<evidence type="ECO:0000313" key="2">
    <source>
        <dbReference type="Proteomes" id="UP001595748"/>
    </source>
</evidence>
<comment type="caution">
    <text evidence="1">The sequence shown here is derived from an EMBL/GenBank/DDBJ whole genome shotgun (WGS) entry which is preliminary data.</text>
</comment>
<protein>
    <recommendedName>
        <fullName evidence="3">Transposase</fullName>
    </recommendedName>
</protein>
<proteinExistence type="predicted"/>
<keyword evidence="2" id="KW-1185">Reference proteome</keyword>
<reference evidence="2" key="1">
    <citation type="journal article" date="2019" name="Int. J. Syst. Evol. Microbiol.">
        <title>The Global Catalogue of Microorganisms (GCM) 10K type strain sequencing project: providing services to taxonomists for standard genome sequencing and annotation.</title>
        <authorList>
            <consortium name="The Broad Institute Genomics Platform"/>
            <consortium name="The Broad Institute Genome Sequencing Center for Infectious Disease"/>
            <person name="Wu L."/>
            <person name="Ma J."/>
        </authorList>
    </citation>
    <scope>NUCLEOTIDE SEQUENCE [LARGE SCALE GENOMIC DNA]</scope>
    <source>
        <strain evidence="2">CCTCC AB 2013263</strain>
    </source>
</reference>
<name>A0ABV8A729_9DEIO</name>